<evidence type="ECO:0000256" key="1">
    <source>
        <dbReference type="SAM" id="Coils"/>
    </source>
</evidence>
<feature type="region of interest" description="Disordered" evidence="2">
    <location>
        <begin position="1"/>
        <end position="73"/>
    </location>
</feature>
<evidence type="ECO:0000313" key="4">
    <source>
        <dbReference type="EMBL" id="EYD70557.1"/>
    </source>
</evidence>
<feature type="compositionally biased region" description="Basic and acidic residues" evidence="2">
    <location>
        <begin position="7"/>
        <end position="28"/>
    </location>
</feature>
<feature type="compositionally biased region" description="Basic and acidic residues" evidence="2">
    <location>
        <begin position="49"/>
        <end position="71"/>
    </location>
</feature>
<name>A0A017H7V3_9RHOB</name>
<accession>A0A017H7V3</accession>
<keyword evidence="3" id="KW-0812">Transmembrane</keyword>
<dbReference type="RefSeq" id="WP_017929932.1">
    <property type="nucleotide sequence ID" value="NZ_KB823006.1"/>
</dbReference>
<dbReference type="PANTHER" id="PTHR32309:SF13">
    <property type="entry name" value="FERRIC ENTEROBACTIN TRANSPORT PROTEIN FEPE"/>
    <property type="match status" value="1"/>
</dbReference>
<dbReference type="InterPro" id="IPR050445">
    <property type="entry name" value="Bact_polysacc_biosynth/exp"/>
</dbReference>
<keyword evidence="3" id="KW-1133">Transmembrane helix</keyword>
<keyword evidence="3" id="KW-0472">Membrane</keyword>
<evidence type="ECO:0000313" key="5">
    <source>
        <dbReference type="Proteomes" id="UP000025047"/>
    </source>
</evidence>
<dbReference type="AlphaFoldDB" id="A0A017H7V3"/>
<feature type="transmembrane region" description="Helical" evidence="3">
    <location>
        <begin position="427"/>
        <end position="450"/>
    </location>
</feature>
<keyword evidence="5" id="KW-1185">Reference proteome</keyword>
<organism evidence="4 5">
    <name type="scientific">Limimaricola hongkongensis DSM 17492</name>
    <dbReference type="NCBI Taxonomy" id="1122180"/>
    <lineage>
        <taxon>Bacteria</taxon>
        <taxon>Pseudomonadati</taxon>
        <taxon>Pseudomonadota</taxon>
        <taxon>Alphaproteobacteria</taxon>
        <taxon>Rhodobacterales</taxon>
        <taxon>Paracoccaceae</taxon>
        <taxon>Limimaricola</taxon>
    </lineage>
</organism>
<dbReference type="Proteomes" id="UP000025047">
    <property type="component" value="Unassembled WGS sequence"/>
</dbReference>
<dbReference type="GO" id="GO:0005886">
    <property type="term" value="C:plasma membrane"/>
    <property type="evidence" value="ECO:0007669"/>
    <property type="project" value="TreeGrafter"/>
</dbReference>
<protein>
    <submittedName>
        <fullName evidence="4">Capsule polysaccharide export inner-membrane protein</fullName>
    </submittedName>
</protein>
<evidence type="ECO:0000256" key="3">
    <source>
        <dbReference type="SAM" id="Phobius"/>
    </source>
</evidence>
<dbReference type="PANTHER" id="PTHR32309">
    <property type="entry name" value="TYROSINE-PROTEIN KINASE"/>
    <property type="match status" value="1"/>
</dbReference>
<feature type="transmembrane region" description="Helical" evidence="3">
    <location>
        <begin position="92"/>
        <end position="113"/>
    </location>
</feature>
<comment type="caution">
    <text evidence="4">The sequence shown here is derived from an EMBL/GenBank/DDBJ whole genome shotgun (WGS) entry which is preliminary data.</text>
</comment>
<dbReference type="STRING" id="1122180.Lokhon_02191"/>
<gene>
    <name evidence="4" type="ORF">Lokhon_02191</name>
</gene>
<evidence type="ECO:0000256" key="2">
    <source>
        <dbReference type="SAM" id="MobiDB-lite"/>
    </source>
</evidence>
<dbReference type="GO" id="GO:0004713">
    <property type="term" value="F:protein tyrosine kinase activity"/>
    <property type="evidence" value="ECO:0007669"/>
    <property type="project" value="TreeGrafter"/>
</dbReference>
<feature type="coiled-coil region" evidence="1">
    <location>
        <begin position="261"/>
        <end position="288"/>
    </location>
</feature>
<dbReference type="HOGENOM" id="CLU_027864_1_1_5"/>
<proteinExistence type="predicted"/>
<dbReference type="PATRIC" id="fig|1122180.6.peg.2176"/>
<dbReference type="EMBL" id="APGJ01000007">
    <property type="protein sequence ID" value="EYD70557.1"/>
    <property type="molecule type" value="Genomic_DNA"/>
</dbReference>
<reference evidence="4 5" key="1">
    <citation type="submission" date="2013-03" db="EMBL/GenBank/DDBJ databases">
        <authorList>
            <person name="Fiebig A."/>
            <person name="Goeker M."/>
            <person name="Klenk H.-P.P."/>
        </authorList>
    </citation>
    <scope>NUCLEOTIDE SEQUENCE [LARGE SCALE GENOMIC DNA]</scope>
    <source>
        <strain evidence="4 5">DSM 17492</strain>
    </source>
</reference>
<sequence length="454" mass="50236">MAPPRTRSTDSSEERDAPSPRDENRLRPVPDLPDLRGGALTDAPGGPKTKRELRREARQARREADKARAEAEADPVVVRPLARPAKVRKRHWGLVLSFGLMVLAPAGAASWYLHSRAVDQYASTLGFTVRSEDISSASDLLGGLGSSLGGGANNDAEILYEYIRSQEIVRRIDDKLDLRALYARHHATDPLLSFDPDGTIEDLVEYWERMLRISYDSGSGLIEMRVLAFDPAEAQAIAQEIYRESSATVNELSAVAREDATRYAREDLDLAQERLKEAREALTAFRVENQIVDPTADIQGQMGLLNTLQGQLAAALIDLDLLGDSVGEGDPRAAQAQRRIEVIRARIAQEREKFGANGQGPAGESYATTISEFERLSVEREFAETAYTAALAAYDAARAEAERQSRYLATYIRPTLSERSQFPQRGMMIGLVALFGFLAWAIGSLVYYSLHDRR</sequence>
<keyword evidence="1" id="KW-0175">Coiled coil</keyword>
<dbReference type="eggNOG" id="COG3524">
    <property type="taxonomic scope" value="Bacteria"/>
</dbReference>